<name>A0A2H3DED4_ARMGA</name>
<evidence type="ECO:0000313" key="2">
    <source>
        <dbReference type="Proteomes" id="UP000217790"/>
    </source>
</evidence>
<dbReference type="AlphaFoldDB" id="A0A2H3DED4"/>
<gene>
    <name evidence="1" type="ORF">ARMGADRAFT_1031062</name>
</gene>
<accession>A0A2H3DED4</accession>
<dbReference type="Proteomes" id="UP000217790">
    <property type="component" value="Unassembled WGS sequence"/>
</dbReference>
<dbReference type="InParanoid" id="A0A2H3DED4"/>
<proteinExistence type="predicted"/>
<keyword evidence="2" id="KW-1185">Reference proteome</keyword>
<organism evidence="1 2">
    <name type="scientific">Armillaria gallica</name>
    <name type="common">Bulbous honey fungus</name>
    <name type="synonym">Armillaria bulbosa</name>
    <dbReference type="NCBI Taxonomy" id="47427"/>
    <lineage>
        <taxon>Eukaryota</taxon>
        <taxon>Fungi</taxon>
        <taxon>Dikarya</taxon>
        <taxon>Basidiomycota</taxon>
        <taxon>Agaricomycotina</taxon>
        <taxon>Agaricomycetes</taxon>
        <taxon>Agaricomycetidae</taxon>
        <taxon>Agaricales</taxon>
        <taxon>Marasmiineae</taxon>
        <taxon>Physalacriaceae</taxon>
        <taxon>Armillaria</taxon>
    </lineage>
</organism>
<reference evidence="2" key="1">
    <citation type="journal article" date="2017" name="Nat. Ecol. Evol.">
        <title>Genome expansion and lineage-specific genetic innovations in the forest pathogenic fungi Armillaria.</title>
        <authorList>
            <person name="Sipos G."/>
            <person name="Prasanna A.N."/>
            <person name="Walter M.C."/>
            <person name="O'Connor E."/>
            <person name="Balint B."/>
            <person name="Krizsan K."/>
            <person name="Kiss B."/>
            <person name="Hess J."/>
            <person name="Varga T."/>
            <person name="Slot J."/>
            <person name="Riley R."/>
            <person name="Boka B."/>
            <person name="Rigling D."/>
            <person name="Barry K."/>
            <person name="Lee J."/>
            <person name="Mihaltcheva S."/>
            <person name="LaButti K."/>
            <person name="Lipzen A."/>
            <person name="Waldron R."/>
            <person name="Moloney N.M."/>
            <person name="Sperisen C."/>
            <person name="Kredics L."/>
            <person name="Vagvoelgyi C."/>
            <person name="Patrignani A."/>
            <person name="Fitzpatrick D."/>
            <person name="Nagy I."/>
            <person name="Doyle S."/>
            <person name="Anderson J.B."/>
            <person name="Grigoriev I.V."/>
            <person name="Gueldener U."/>
            <person name="Muensterkoetter M."/>
            <person name="Nagy L.G."/>
        </authorList>
    </citation>
    <scope>NUCLEOTIDE SEQUENCE [LARGE SCALE GENOMIC DNA]</scope>
    <source>
        <strain evidence="2">Ar21-2</strain>
    </source>
</reference>
<protein>
    <submittedName>
        <fullName evidence="1">Uncharacterized protein</fullName>
    </submittedName>
</protein>
<sequence length="227" mass="24783">MAKVLLNYLRVEKLHLGSGVSTTKKIGIFDFAMPTFPGGDLRVSSRRRRTGSAVRSLSSPSSAAACPQTLRLFTYSSHNNTSGWCKRGTATGYPDIERAVIFELGIMLGFTDDIHAMSLGSRPYAVQIREARQLGFSDEWRLWLCLLSTYVQVYRGGIVDTGGEAVPDPRRTRHRDVAGVDATGRLVGGYINCDDEGVEERVVLFTSGSSETHECACLDGSGNLGRK</sequence>
<dbReference type="EMBL" id="KZ293659">
    <property type="protein sequence ID" value="PBK92144.1"/>
    <property type="molecule type" value="Genomic_DNA"/>
</dbReference>
<evidence type="ECO:0000313" key="1">
    <source>
        <dbReference type="EMBL" id="PBK92144.1"/>
    </source>
</evidence>